<accession>A0A3M9MPI6</accession>
<gene>
    <name evidence="1" type="ORF">EFA69_15025</name>
</gene>
<evidence type="ECO:0000313" key="2">
    <source>
        <dbReference type="Proteomes" id="UP000271010"/>
    </source>
</evidence>
<dbReference type="OrthoDB" id="894364at2"/>
<name>A0A3M9MPI6_9BACT</name>
<proteinExistence type="predicted"/>
<comment type="caution">
    <text evidence="1">The sequence shown here is derived from an EMBL/GenBank/DDBJ whole genome shotgun (WGS) entry which is preliminary data.</text>
</comment>
<protein>
    <submittedName>
        <fullName evidence="1">Uncharacterized protein</fullName>
    </submittedName>
</protein>
<dbReference type="RefSeq" id="WP_123133910.1">
    <property type="nucleotide sequence ID" value="NZ_RJJE01000017.1"/>
</dbReference>
<sequence>MEAKGYTLKGAINERAYTHVSISVPKKPGGQTSKLLFGHLKGNSTITLSNNLEFKAGSSSEGIVVDGFFLGTFEFDSLTGHPGIRY</sequence>
<organism evidence="1 2">
    <name type="scientific">Rufibacter immobilis</name>
    <dbReference type="NCBI Taxonomy" id="1348778"/>
    <lineage>
        <taxon>Bacteria</taxon>
        <taxon>Pseudomonadati</taxon>
        <taxon>Bacteroidota</taxon>
        <taxon>Cytophagia</taxon>
        <taxon>Cytophagales</taxon>
        <taxon>Hymenobacteraceae</taxon>
        <taxon>Rufibacter</taxon>
    </lineage>
</organism>
<dbReference type="Proteomes" id="UP000271010">
    <property type="component" value="Unassembled WGS sequence"/>
</dbReference>
<reference evidence="1 2" key="1">
    <citation type="submission" date="2018-11" db="EMBL/GenBank/DDBJ databases">
        <title>Rufibacter latericius sp. nov., isolated from water in Baiyang Lake.</title>
        <authorList>
            <person name="Yang Y."/>
        </authorList>
    </citation>
    <scope>NUCLEOTIDE SEQUENCE [LARGE SCALE GENOMIC DNA]</scope>
    <source>
        <strain evidence="1 2">MCC P1</strain>
    </source>
</reference>
<dbReference type="AlphaFoldDB" id="A0A3M9MPI6"/>
<keyword evidence="2" id="KW-1185">Reference proteome</keyword>
<dbReference type="EMBL" id="RJJE01000017">
    <property type="protein sequence ID" value="RNI27442.1"/>
    <property type="molecule type" value="Genomic_DNA"/>
</dbReference>
<evidence type="ECO:0000313" key="1">
    <source>
        <dbReference type="EMBL" id="RNI27442.1"/>
    </source>
</evidence>